<keyword evidence="4" id="KW-1185">Reference proteome</keyword>
<protein>
    <recommendedName>
        <fullName evidence="5">EcsC family protein</fullName>
    </recommendedName>
</protein>
<name>A0A401TL38_CHIPU</name>
<keyword evidence="2" id="KW-1133">Transmembrane helix</keyword>
<feature type="compositionally biased region" description="Basic and acidic residues" evidence="1">
    <location>
        <begin position="13"/>
        <end position="29"/>
    </location>
</feature>
<evidence type="ECO:0008006" key="5">
    <source>
        <dbReference type="Google" id="ProtNLM"/>
    </source>
</evidence>
<dbReference type="Pfam" id="PF12787">
    <property type="entry name" value="EcsC"/>
    <property type="match status" value="1"/>
</dbReference>
<dbReference type="EMBL" id="BEZZ01106625">
    <property type="protein sequence ID" value="GCC43352.1"/>
    <property type="molecule type" value="Genomic_DNA"/>
</dbReference>
<evidence type="ECO:0000256" key="1">
    <source>
        <dbReference type="SAM" id="MobiDB-lite"/>
    </source>
</evidence>
<dbReference type="PANTHER" id="PTHR41260:SF1">
    <property type="entry name" value="PROTEIN ECSC"/>
    <property type="match status" value="1"/>
</dbReference>
<keyword evidence="2" id="KW-0472">Membrane</keyword>
<evidence type="ECO:0000313" key="3">
    <source>
        <dbReference type="EMBL" id="GCC43352.1"/>
    </source>
</evidence>
<comment type="caution">
    <text evidence="3">The sequence shown here is derived from an EMBL/GenBank/DDBJ whole genome shotgun (WGS) entry which is preliminary data.</text>
</comment>
<accession>A0A401TL38</accession>
<feature type="transmembrane region" description="Helical" evidence="2">
    <location>
        <begin position="172"/>
        <end position="197"/>
    </location>
</feature>
<feature type="transmembrane region" description="Helical" evidence="2">
    <location>
        <begin position="299"/>
        <end position="319"/>
    </location>
</feature>
<evidence type="ECO:0000256" key="2">
    <source>
        <dbReference type="SAM" id="Phobius"/>
    </source>
</evidence>
<dbReference type="AlphaFoldDB" id="A0A401TL38"/>
<feature type="region of interest" description="Disordered" evidence="1">
    <location>
        <begin position="1"/>
        <end position="82"/>
    </location>
</feature>
<organism evidence="3 4">
    <name type="scientific">Chiloscyllium punctatum</name>
    <name type="common">Brownbanded bambooshark</name>
    <name type="synonym">Hemiscyllium punctatum</name>
    <dbReference type="NCBI Taxonomy" id="137246"/>
    <lineage>
        <taxon>Eukaryota</taxon>
        <taxon>Metazoa</taxon>
        <taxon>Chordata</taxon>
        <taxon>Craniata</taxon>
        <taxon>Vertebrata</taxon>
        <taxon>Chondrichthyes</taxon>
        <taxon>Elasmobranchii</taxon>
        <taxon>Galeomorphii</taxon>
        <taxon>Galeoidea</taxon>
        <taxon>Orectolobiformes</taxon>
        <taxon>Hemiscylliidae</taxon>
        <taxon>Chiloscyllium</taxon>
    </lineage>
</organism>
<feature type="compositionally biased region" description="Basic residues" evidence="1">
    <location>
        <begin position="1"/>
        <end position="12"/>
    </location>
</feature>
<evidence type="ECO:0000313" key="4">
    <source>
        <dbReference type="Proteomes" id="UP000287033"/>
    </source>
</evidence>
<sequence length="365" mass="38950">RRSHARIRRRHPDGRFAVEARQGGRDLARRGQPHQAELRDRRRAQHAGARTGPAGRPDHARGDRHHQQRLGDPGEPQRHPANSALSMSQDVTQLVLLPPGDHAALQAAVRTLESSNLAARIADYAGIPVNRVLGLLPKAANRQLSGLVRTAVMKGLEVAVDTLDEKPPPAPAVTFSSFLAGVTGGVSGLLGFGALAVELPLTTTLMLRAIAEIARHQGEDLSRIEARLACLEVFAYGTKRTDENLDIGYYAARALISKYTSDAAAYILERGAVDASAPVISNLVSEIVSRFGLVVSDKAAAGAVPIIGAAFGATVNVIFMDHFQKIAKGHFTVRRLERLHGSAGVRQHYAAIAAGLGPRRGVATV</sequence>
<dbReference type="InterPro" id="IPR024787">
    <property type="entry name" value="EcsC"/>
</dbReference>
<dbReference type="OrthoDB" id="10592574at2759"/>
<dbReference type="PANTHER" id="PTHR41260">
    <property type="entry name" value="PROTEIN ECSC"/>
    <property type="match status" value="1"/>
</dbReference>
<reference evidence="3 4" key="1">
    <citation type="journal article" date="2018" name="Nat. Ecol. Evol.">
        <title>Shark genomes provide insights into elasmobranch evolution and the origin of vertebrates.</title>
        <authorList>
            <person name="Hara Y"/>
            <person name="Yamaguchi K"/>
            <person name="Onimaru K"/>
            <person name="Kadota M"/>
            <person name="Koyanagi M"/>
            <person name="Keeley SD"/>
            <person name="Tatsumi K"/>
            <person name="Tanaka K"/>
            <person name="Motone F"/>
            <person name="Kageyama Y"/>
            <person name="Nozu R"/>
            <person name="Adachi N"/>
            <person name="Nishimura O"/>
            <person name="Nakagawa R"/>
            <person name="Tanegashima C"/>
            <person name="Kiyatake I"/>
            <person name="Matsumoto R"/>
            <person name="Murakumo K"/>
            <person name="Nishida K"/>
            <person name="Terakita A"/>
            <person name="Kuratani S"/>
            <person name="Sato K"/>
            <person name="Hyodo S Kuraku.S."/>
        </authorList>
    </citation>
    <scope>NUCLEOTIDE SEQUENCE [LARGE SCALE GENOMIC DNA]</scope>
</reference>
<proteinExistence type="predicted"/>
<dbReference type="OMA" id="CLEVFAL"/>
<dbReference type="Proteomes" id="UP000287033">
    <property type="component" value="Unassembled WGS sequence"/>
</dbReference>
<feature type="non-terminal residue" evidence="3">
    <location>
        <position position="1"/>
    </location>
</feature>
<keyword evidence="2" id="KW-0812">Transmembrane</keyword>
<gene>
    <name evidence="3" type="ORF">chiPu_0027542</name>
</gene>